<dbReference type="InterPro" id="IPR051706">
    <property type="entry name" value="Glycosyltransferase_domain"/>
</dbReference>
<dbReference type="Gene3D" id="2.60.120.650">
    <property type="entry name" value="Cupin"/>
    <property type="match status" value="1"/>
</dbReference>
<sequence>MDRDVLRPCAMGLAAPRHTLPARQATRLPAGKLAERPPKGRLREVMPMRRWKGQAACGLAALGCRAWATWEGRMKATQRNCQVSRAELRRDTPPFVTQLRRVPTESRDLHVFLEDAVADGEVVEVLEVQGEFARVLSPDRRCGWVQSRYLQFSTPASGSSVRSRKPLRVDTLPEDFDVIEPLIITGGTPGVNGWKGRPLSRLQSFGTVVAAAAARARMAQTEEFSSLPTRRSPAFVRYRLDRPACPMVMGVYPEPVRGDWTFRCSSDQLLRAMDVMGYLSVPQPCSDILEDVVPRCCLPRGPRFTCGLLGQGADFPLRRDPVCYGHCVLVLAGEVTVRMLHRDTSAAALSATPGLLGAAVAATDLFGEAKDLQGLELMEASLREGDVLILPPGWWHQALCTVGPAALALTPFLTEATIPLSLTELSKHGFVIEASREAAPADALRACLSTAVRSGQLGQGTWPFVLSALSDEKKEAELPFQDRLWKLIKAQPAFASSGAVLPADAKSWPPEALWRFVASGGFLIPEGCTMEPSRRTTSLSEWMAVPIPARGVAKIEGEDPKVIWMYWAQGADLRGFRRLCVHTWIVQNPGWQVIVLDATSVKAYIEEADLPHCYEELPAAQQSDALRLALLQRYGGVYTDVATICLRPLEEWIWSEITTGPLEQGIGAWYLACFGMDPGSSREYVENWFLAARRGHPLIQAWRELYVEGWKLARTRHDYPASPLFRDVDLSHISIAEHRDWLLMHVCFKKLIDENEYLRRLWSEEMTLLKADEGALAWMADVDASCPEDSVRRWIFSQDSEWSQAQLDAAPMLKFVGDAAQALQWQPDELLTEQDNCLTQVLKKALPNSPSRCEPLGRAQKISARF</sequence>
<evidence type="ECO:0008006" key="3">
    <source>
        <dbReference type="Google" id="ProtNLM"/>
    </source>
</evidence>
<dbReference type="GO" id="GO:0051999">
    <property type="term" value="P:mannosyl-inositol phosphorylceramide biosynthetic process"/>
    <property type="evidence" value="ECO:0007669"/>
    <property type="project" value="TreeGrafter"/>
</dbReference>
<dbReference type="OrthoDB" id="409543at2759"/>
<evidence type="ECO:0000313" key="1">
    <source>
        <dbReference type="EMBL" id="OLQ05257.1"/>
    </source>
</evidence>
<dbReference type="InterPro" id="IPR008441">
    <property type="entry name" value="AfumC-like_glycosyl_Trfase"/>
</dbReference>
<organism evidence="1 2">
    <name type="scientific">Symbiodinium microadriaticum</name>
    <name type="common">Dinoflagellate</name>
    <name type="synonym">Zooxanthella microadriatica</name>
    <dbReference type="NCBI Taxonomy" id="2951"/>
    <lineage>
        <taxon>Eukaryota</taxon>
        <taxon>Sar</taxon>
        <taxon>Alveolata</taxon>
        <taxon>Dinophyceae</taxon>
        <taxon>Suessiales</taxon>
        <taxon>Symbiodiniaceae</taxon>
        <taxon>Symbiodinium</taxon>
    </lineage>
</organism>
<gene>
    <name evidence="1" type="ORF">AK812_SmicGene11575</name>
</gene>
<dbReference type="Proteomes" id="UP000186817">
    <property type="component" value="Unassembled WGS sequence"/>
</dbReference>
<dbReference type="SUPFAM" id="SSF53448">
    <property type="entry name" value="Nucleotide-diphospho-sugar transferases"/>
    <property type="match status" value="1"/>
</dbReference>
<evidence type="ECO:0000313" key="2">
    <source>
        <dbReference type="Proteomes" id="UP000186817"/>
    </source>
</evidence>
<dbReference type="Gene3D" id="3.90.550.20">
    <property type="match status" value="1"/>
</dbReference>
<dbReference type="GO" id="GO:0016020">
    <property type="term" value="C:membrane"/>
    <property type="evidence" value="ECO:0007669"/>
    <property type="project" value="GOC"/>
</dbReference>
<protein>
    <recommendedName>
        <fullName evidence="3">JmjC domain-containing protein</fullName>
    </recommendedName>
</protein>
<dbReference type="GO" id="GO:0000030">
    <property type="term" value="F:mannosyltransferase activity"/>
    <property type="evidence" value="ECO:0007669"/>
    <property type="project" value="TreeGrafter"/>
</dbReference>
<dbReference type="EMBL" id="LSRX01000190">
    <property type="protein sequence ID" value="OLQ05257.1"/>
    <property type="molecule type" value="Genomic_DNA"/>
</dbReference>
<dbReference type="OMA" id="HRDWLLM"/>
<dbReference type="PANTHER" id="PTHR32385:SF22">
    <property type="entry name" value="MANNOSYL PHOSPHORYLINOSITOL CERAMIDE SYNTHASE SUR1"/>
    <property type="match status" value="1"/>
</dbReference>
<reference evidence="1 2" key="1">
    <citation type="submission" date="2016-02" db="EMBL/GenBank/DDBJ databases">
        <title>Genome analysis of coral dinoflagellate symbionts highlights evolutionary adaptations to a symbiotic lifestyle.</title>
        <authorList>
            <person name="Aranda M."/>
            <person name="Li Y."/>
            <person name="Liew Y.J."/>
            <person name="Baumgarten S."/>
            <person name="Simakov O."/>
            <person name="Wilson M."/>
            <person name="Piel J."/>
            <person name="Ashoor H."/>
            <person name="Bougouffa S."/>
            <person name="Bajic V.B."/>
            <person name="Ryu T."/>
            <person name="Ravasi T."/>
            <person name="Bayer T."/>
            <person name="Micklem G."/>
            <person name="Kim H."/>
            <person name="Bhak J."/>
            <person name="Lajeunesse T.C."/>
            <person name="Voolstra C.R."/>
        </authorList>
    </citation>
    <scope>NUCLEOTIDE SEQUENCE [LARGE SCALE GENOMIC DNA]</scope>
    <source>
        <strain evidence="1 2">CCMP2467</strain>
    </source>
</reference>
<name>A0A1Q9ECZ7_SYMMI</name>
<comment type="caution">
    <text evidence="1">The sequence shown here is derived from an EMBL/GenBank/DDBJ whole genome shotgun (WGS) entry which is preliminary data.</text>
</comment>
<accession>A0A1Q9ECZ7</accession>
<dbReference type="Pfam" id="PF05704">
    <property type="entry name" value="Caps_synth"/>
    <property type="match status" value="1"/>
</dbReference>
<proteinExistence type="predicted"/>
<dbReference type="AlphaFoldDB" id="A0A1Q9ECZ7"/>
<dbReference type="InterPro" id="IPR029044">
    <property type="entry name" value="Nucleotide-diphossugar_trans"/>
</dbReference>
<dbReference type="SUPFAM" id="SSF51197">
    <property type="entry name" value="Clavaminate synthase-like"/>
    <property type="match status" value="1"/>
</dbReference>
<keyword evidence="2" id="KW-1185">Reference proteome</keyword>
<dbReference type="PANTHER" id="PTHR32385">
    <property type="entry name" value="MANNOSYL PHOSPHORYLINOSITOL CERAMIDE SYNTHASE"/>
    <property type="match status" value="1"/>
</dbReference>